<dbReference type="AlphaFoldDB" id="A0A5C5ZEZ0"/>
<name>A0A5C5ZEZ0_9BACT</name>
<protein>
    <recommendedName>
        <fullName evidence="6">ATP:glycerol 3-phosphotransferase</fullName>
    </recommendedName>
</protein>
<dbReference type="NCBIfam" id="NF000756">
    <property type="entry name" value="PRK00047.1"/>
    <property type="match status" value="1"/>
</dbReference>
<evidence type="ECO:0000256" key="2">
    <source>
        <dbReference type="ARBA" id="ARBA00022679"/>
    </source>
</evidence>
<dbReference type="GO" id="GO:0019563">
    <property type="term" value="P:glycerol catabolic process"/>
    <property type="evidence" value="ECO:0007669"/>
    <property type="project" value="TreeGrafter"/>
</dbReference>
<evidence type="ECO:0000256" key="7">
    <source>
        <dbReference type="RuleBase" id="RU003733"/>
    </source>
</evidence>
<evidence type="ECO:0000256" key="6">
    <source>
        <dbReference type="ARBA" id="ARBA00043149"/>
    </source>
</evidence>
<keyword evidence="5" id="KW-0067">ATP-binding</keyword>
<dbReference type="Proteomes" id="UP000318478">
    <property type="component" value="Unassembled WGS sequence"/>
</dbReference>
<dbReference type="InterPro" id="IPR018484">
    <property type="entry name" value="FGGY_N"/>
</dbReference>
<dbReference type="CDD" id="cd07769">
    <property type="entry name" value="ASKHA_NBD_FGGY_GK"/>
    <property type="match status" value="1"/>
</dbReference>
<comment type="similarity">
    <text evidence="1 7">Belongs to the FGGY kinase family.</text>
</comment>
<sequence length="489" mass="53028">MSVLLAIDQSTSSSKAILFDDQCRVVDSASVDHRQHYPQPGWVEHDAEEIWQNVLTAARTVLVRNADQQPIGLSITNQRETLVVFDRATGRPLCPAIVWQCRRSDSICEELRREGYADWVQEATGLKLDSYFSASKVLWLVRNNTEVAAKLAAGEALLGTIDAYLIYRLTGGAVFATDHTNASRTLLFHLTERRWDPRLCELFQTPMDALPEVRESFAEFGQTTLDGALPRPTPICGVMGDSQASLFAQRCFAPGESKATFGTGTSVLRNVGDCSATPPGGSVAALAWVYQGKPTYAWEGLINYSAATIAWLRDQLGLISSAEESEQLAAEVVDSGGVFLIPAFAGLSAPHWKPDARAAIVGMTAYTTKQHICRAALESIAYQVADVFNATPFEGAESTVLRADGGATRNRLLMQMVANATRLTVEAADAADFSARGAAMAGLLGLGLVESFDALRELPLTATAYQPQLADDEAARRYAGWQDAVRRVM</sequence>
<dbReference type="PANTHER" id="PTHR10196:SF69">
    <property type="entry name" value="GLYCEROL KINASE"/>
    <property type="match status" value="1"/>
</dbReference>
<keyword evidence="11" id="KW-1185">Reference proteome</keyword>
<dbReference type="PROSITE" id="PS00445">
    <property type="entry name" value="FGGY_KINASES_2"/>
    <property type="match status" value="1"/>
</dbReference>
<dbReference type="Pfam" id="PF00370">
    <property type="entry name" value="FGGY_N"/>
    <property type="match status" value="1"/>
</dbReference>
<dbReference type="PROSITE" id="PS00933">
    <property type="entry name" value="FGGY_KINASES_1"/>
    <property type="match status" value="1"/>
</dbReference>
<dbReference type="GO" id="GO:0004370">
    <property type="term" value="F:glycerol kinase activity"/>
    <property type="evidence" value="ECO:0007669"/>
    <property type="project" value="TreeGrafter"/>
</dbReference>
<evidence type="ECO:0000256" key="5">
    <source>
        <dbReference type="ARBA" id="ARBA00022840"/>
    </source>
</evidence>
<gene>
    <name evidence="10" type="primary">glpK_2</name>
    <name evidence="10" type="ORF">Pla123a_08170</name>
</gene>
<dbReference type="RefSeq" id="WP_146584221.1">
    <property type="nucleotide sequence ID" value="NZ_SJPO01000001.1"/>
</dbReference>
<dbReference type="SUPFAM" id="SSF53067">
    <property type="entry name" value="Actin-like ATPase domain"/>
    <property type="match status" value="2"/>
</dbReference>
<evidence type="ECO:0000256" key="3">
    <source>
        <dbReference type="ARBA" id="ARBA00022741"/>
    </source>
</evidence>
<keyword evidence="2 7" id="KW-0808">Transferase</keyword>
<dbReference type="InterPro" id="IPR018483">
    <property type="entry name" value="Carb_kinase_FGGY_CS"/>
</dbReference>
<dbReference type="GO" id="GO:0005829">
    <property type="term" value="C:cytosol"/>
    <property type="evidence" value="ECO:0007669"/>
    <property type="project" value="TreeGrafter"/>
</dbReference>
<proteinExistence type="inferred from homology"/>
<dbReference type="OrthoDB" id="9805576at2"/>
<accession>A0A5C5ZEZ0</accession>
<feature type="domain" description="Carbohydrate kinase FGGY C-terminal" evidence="9">
    <location>
        <begin position="260"/>
        <end position="443"/>
    </location>
</feature>
<organism evidence="10 11">
    <name type="scientific">Posidoniimonas polymericola</name>
    <dbReference type="NCBI Taxonomy" id="2528002"/>
    <lineage>
        <taxon>Bacteria</taxon>
        <taxon>Pseudomonadati</taxon>
        <taxon>Planctomycetota</taxon>
        <taxon>Planctomycetia</taxon>
        <taxon>Pirellulales</taxon>
        <taxon>Lacipirellulaceae</taxon>
        <taxon>Posidoniimonas</taxon>
    </lineage>
</organism>
<dbReference type="InterPro" id="IPR018485">
    <property type="entry name" value="FGGY_C"/>
</dbReference>
<dbReference type="EMBL" id="SJPO01000001">
    <property type="protein sequence ID" value="TWT86009.1"/>
    <property type="molecule type" value="Genomic_DNA"/>
</dbReference>
<evidence type="ECO:0000313" key="11">
    <source>
        <dbReference type="Proteomes" id="UP000318478"/>
    </source>
</evidence>
<evidence type="ECO:0000313" key="10">
    <source>
        <dbReference type="EMBL" id="TWT86009.1"/>
    </source>
</evidence>
<dbReference type="PANTHER" id="PTHR10196">
    <property type="entry name" value="SUGAR KINASE"/>
    <property type="match status" value="1"/>
</dbReference>
<reference evidence="10 11" key="1">
    <citation type="submission" date="2019-02" db="EMBL/GenBank/DDBJ databases">
        <title>Deep-cultivation of Planctomycetes and their phenomic and genomic characterization uncovers novel biology.</title>
        <authorList>
            <person name="Wiegand S."/>
            <person name="Jogler M."/>
            <person name="Boedeker C."/>
            <person name="Pinto D."/>
            <person name="Vollmers J."/>
            <person name="Rivas-Marin E."/>
            <person name="Kohn T."/>
            <person name="Peeters S.H."/>
            <person name="Heuer A."/>
            <person name="Rast P."/>
            <person name="Oberbeckmann S."/>
            <person name="Bunk B."/>
            <person name="Jeske O."/>
            <person name="Meyerdierks A."/>
            <person name="Storesund J.E."/>
            <person name="Kallscheuer N."/>
            <person name="Luecker S."/>
            <person name="Lage O.M."/>
            <person name="Pohl T."/>
            <person name="Merkel B.J."/>
            <person name="Hornburger P."/>
            <person name="Mueller R.-W."/>
            <person name="Bruemmer F."/>
            <person name="Labrenz M."/>
            <person name="Spormann A.M."/>
            <person name="Op Den Camp H."/>
            <person name="Overmann J."/>
            <person name="Amann R."/>
            <person name="Jetten M.S.M."/>
            <person name="Mascher T."/>
            <person name="Medema M.H."/>
            <person name="Devos D.P."/>
            <person name="Kaster A.-K."/>
            <person name="Ovreas L."/>
            <person name="Rohde M."/>
            <person name="Galperin M.Y."/>
            <person name="Jogler C."/>
        </authorList>
    </citation>
    <scope>NUCLEOTIDE SEQUENCE [LARGE SCALE GENOMIC DNA]</scope>
    <source>
        <strain evidence="10 11">Pla123a</strain>
    </source>
</reference>
<feature type="domain" description="Carbohydrate kinase FGGY N-terminal" evidence="8">
    <location>
        <begin position="4"/>
        <end position="247"/>
    </location>
</feature>
<dbReference type="PIRSF" id="PIRSF000538">
    <property type="entry name" value="GlpK"/>
    <property type="match status" value="1"/>
</dbReference>
<evidence type="ECO:0000259" key="8">
    <source>
        <dbReference type="Pfam" id="PF00370"/>
    </source>
</evidence>
<evidence type="ECO:0000256" key="4">
    <source>
        <dbReference type="ARBA" id="ARBA00022777"/>
    </source>
</evidence>
<keyword evidence="3" id="KW-0547">Nucleotide-binding</keyword>
<dbReference type="Gene3D" id="3.30.420.40">
    <property type="match status" value="2"/>
</dbReference>
<dbReference type="GO" id="GO:0005524">
    <property type="term" value="F:ATP binding"/>
    <property type="evidence" value="ECO:0007669"/>
    <property type="project" value="UniProtKB-KW"/>
</dbReference>
<comment type="caution">
    <text evidence="10">The sequence shown here is derived from an EMBL/GenBank/DDBJ whole genome shotgun (WGS) entry which is preliminary data.</text>
</comment>
<dbReference type="InterPro" id="IPR000577">
    <property type="entry name" value="Carb_kinase_FGGY"/>
</dbReference>
<evidence type="ECO:0000259" key="9">
    <source>
        <dbReference type="Pfam" id="PF02782"/>
    </source>
</evidence>
<dbReference type="Pfam" id="PF02782">
    <property type="entry name" value="FGGY_C"/>
    <property type="match status" value="1"/>
</dbReference>
<keyword evidence="4 7" id="KW-0418">Kinase</keyword>
<dbReference type="InterPro" id="IPR043129">
    <property type="entry name" value="ATPase_NBD"/>
</dbReference>
<evidence type="ECO:0000256" key="1">
    <source>
        <dbReference type="ARBA" id="ARBA00009156"/>
    </source>
</evidence>